<keyword evidence="3" id="KW-1133">Transmembrane helix</keyword>
<gene>
    <name evidence="4" type="ORF">BSAL_48095</name>
</gene>
<name>A0A0S4JZ61_BODSA</name>
<dbReference type="GO" id="GO:0042910">
    <property type="term" value="F:xenobiotic transmembrane transporter activity"/>
    <property type="evidence" value="ECO:0007669"/>
    <property type="project" value="InterPro"/>
</dbReference>
<feature type="transmembrane region" description="Helical" evidence="3">
    <location>
        <begin position="491"/>
        <end position="517"/>
    </location>
</feature>
<keyword evidence="5" id="KW-1185">Reference proteome</keyword>
<feature type="compositionally biased region" description="Basic and acidic residues" evidence="2">
    <location>
        <begin position="33"/>
        <end position="53"/>
    </location>
</feature>
<feature type="compositionally biased region" description="Polar residues" evidence="2">
    <location>
        <begin position="54"/>
        <end position="65"/>
    </location>
</feature>
<feature type="transmembrane region" description="Helical" evidence="3">
    <location>
        <begin position="529"/>
        <end position="547"/>
    </location>
</feature>
<dbReference type="OrthoDB" id="2126698at2759"/>
<organism evidence="4 5">
    <name type="scientific">Bodo saltans</name>
    <name type="common">Flagellated protozoan</name>
    <dbReference type="NCBI Taxonomy" id="75058"/>
    <lineage>
        <taxon>Eukaryota</taxon>
        <taxon>Discoba</taxon>
        <taxon>Euglenozoa</taxon>
        <taxon>Kinetoplastea</taxon>
        <taxon>Metakinetoplastina</taxon>
        <taxon>Eubodonida</taxon>
        <taxon>Bodonidae</taxon>
        <taxon>Bodo</taxon>
    </lineage>
</organism>
<feature type="region of interest" description="Disordered" evidence="2">
    <location>
        <begin position="205"/>
        <end position="256"/>
    </location>
</feature>
<evidence type="ECO:0000256" key="2">
    <source>
        <dbReference type="SAM" id="MobiDB-lite"/>
    </source>
</evidence>
<accession>A0A0S4JZ61</accession>
<evidence type="ECO:0000256" key="3">
    <source>
        <dbReference type="SAM" id="Phobius"/>
    </source>
</evidence>
<feature type="compositionally biased region" description="Basic and acidic residues" evidence="2">
    <location>
        <begin position="239"/>
        <end position="250"/>
    </location>
</feature>
<keyword evidence="3" id="KW-0472">Membrane</keyword>
<dbReference type="AlphaFoldDB" id="A0A0S4JZ61"/>
<dbReference type="EMBL" id="CYKH01002246">
    <property type="protein sequence ID" value="CUG94420.1"/>
    <property type="molecule type" value="Genomic_DNA"/>
</dbReference>
<evidence type="ECO:0000313" key="5">
    <source>
        <dbReference type="Proteomes" id="UP000051952"/>
    </source>
</evidence>
<feature type="transmembrane region" description="Helical" evidence="3">
    <location>
        <begin position="559"/>
        <end position="580"/>
    </location>
</feature>
<dbReference type="Proteomes" id="UP000051952">
    <property type="component" value="Unassembled WGS sequence"/>
</dbReference>
<dbReference type="PANTHER" id="PTHR11206">
    <property type="entry name" value="MULTIDRUG RESISTANCE PROTEIN"/>
    <property type="match status" value="1"/>
</dbReference>
<sequence>MSTREPDDGGHSGIGGAQEEALGAASQKKKMLTKLDPEKLHTFDDARHSRETNNRSGGTSPSDNGIVQPLPTFARLNDDVDDFATSPSASTFSFQDRRQRVPGIPLLLEGLHSFIDSVSEFWFLLFSHTFRHYLIDLTRLAVPTCLTQMLRYSCNLISTVYCGHMLDSTHFGAVSTGLTFTTLTALSLGAGISSAMDTLSTQAHGRTVSASKGQKKKDEVSENVDDVGNSPHEATVADSSRDAEESRDENLTSPCCSHQQQGKYLRQSLVVTYAAYAPVAILYLACGPLIRLVVAEEMANLVIIFLQLSVFIVVPMLATNNLIRFSQSQRQPMIGFYASLIGAVALIPILYVVRPVSVASVAWCLALNRWGTLGAVLILTYRHEDLKRSWGPGWVASYRAGELALPELRTYFAVGLPSMLANMADTWSFELMSVLAASVSDITSATWSVLFTIYGVLFSGFVGIAGAASITVGNAVGQGSVHCAQSYAKAVLVLTTSCGAVLALLLFAVGGAMFGLIQSNPEVTSAGENLMNLGAFTFFMDVTFYVMQGIYRGIGQQRLCAITVFVGMWLVTIPSAWFLTKVLDGGVTAILTGLTLGLCVSTPLQWYLLFYYINWESCIDVAKLREKNTTPDERDEDGTGRLAAAEHSPPVMHRVVVAVVDDGQNHHELESPDAGEIQT</sequence>
<feature type="region of interest" description="Disordered" evidence="2">
    <location>
        <begin position="1"/>
        <end position="68"/>
    </location>
</feature>
<feature type="transmembrane region" description="Helical" evidence="3">
    <location>
        <begin position="269"/>
        <end position="290"/>
    </location>
</feature>
<dbReference type="VEuPathDB" id="TriTrypDB:BSAL_48095"/>
<dbReference type="InterPro" id="IPR002528">
    <property type="entry name" value="MATE_fam"/>
</dbReference>
<feature type="transmembrane region" description="Helical" evidence="3">
    <location>
        <begin position="334"/>
        <end position="353"/>
    </location>
</feature>
<feature type="transmembrane region" description="Helical" evidence="3">
    <location>
        <begin position="449"/>
        <end position="470"/>
    </location>
</feature>
<feature type="transmembrane region" description="Helical" evidence="3">
    <location>
        <begin position="302"/>
        <end position="322"/>
    </location>
</feature>
<evidence type="ECO:0000256" key="1">
    <source>
        <dbReference type="ARBA" id="ARBA00010199"/>
    </source>
</evidence>
<keyword evidence="3" id="KW-0812">Transmembrane</keyword>
<feature type="transmembrane region" description="Helical" evidence="3">
    <location>
        <begin position="586"/>
        <end position="613"/>
    </location>
</feature>
<comment type="similarity">
    <text evidence="1">Belongs to the multi antimicrobial extrusion (MATE) (TC 2.A.66.1) family.</text>
</comment>
<dbReference type="GO" id="GO:0016020">
    <property type="term" value="C:membrane"/>
    <property type="evidence" value="ECO:0007669"/>
    <property type="project" value="InterPro"/>
</dbReference>
<dbReference type="GO" id="GO:0015297">
    <property type="term" value="F:antiporter activity"/>
    <property type="evidence" value="ECO:0007669"/>
    <property type="project" value="InterPro"/>
</dbReference>
<dbReference type="OMA" id="INWESCI"/>
<protein>
    <submittedName>
        <fullName evidence="4">Membrane transporter, putative</fullName>
    </submittedName>
</protein>
<evidence type="ECO:0000313" key="4">
    <source>
        <dbReference type="EMBL" id="CUG94420.1"/>
    </source>
</evidence>
<proteinExistence type="inferred from homology"/>
<feature type="transmembrane region" description="Helical" evidence="3">
    <location>
        <begin position="359"/>
        <end position="381"/>
    </location>
</feature>
<dbReference type="Pfam" id="PF01554">
    <property type="entry name" value="MatE"/>
    <property type="match status" value="3"/>
</dbReference>
<feature type="compositionally biased region" description="Basic and acidic residues" evidence="2">
    <location>
        <begin position="1"/>
        <end position="10"/>
    </location>
</feature>
<reference evidence="5" key="1">
    <citation type="submission" date="2015-09" db="EMBL/GenBank/DDBJ databases">
        <authorList>
            <consortium name="Pathogen Informatics"/>
        </authorList>
    </citation>
    <scope>NUCLEOTIDE SEQUENCE [LARGE SCALE GENOMIC DNA]</scope>
    <source>
        <strain evidence="5">Lake Konstanz</strain>
    </source>
</reference>